<keyword evidence="3" id="KW-1185">Reference proteome</keyword>
<comment type="caution">
    <text evidence="2">The sequence shown here is derived from an EMBL/GenBank/DDBJ whole genome shotgun (WGS) entry which is preliminary data.</text>
</comment>
<sequence>MRRIVSLALLVVPVVTLAQAASPLPVTFLPGGAGAEGCYAQWSTRSAVHAYSAPTTVSTRLRTIDAERRIDANDYSESLTAVLEPGLVRARQDVRFQGAQLGTGRSEAIRLSRGDELTVLAAGPEESVYFAFGTAIYAGFVPGFYGGPEVEVIRQPVTELWVRLIEHDAERPASWINTAQAGVAPRESFCL</sequence>
<evidence type="ECO:0000313" key="3">
    <source>
        <dbReference type="Proteomes" id="UP000216339"/>
    </source>
</evidence>
<reference evidence="2 3" key="1">
    <citation type="submission" date="2016-11" db="EMBL/GenBank/DDBJ databases">
        <title>Study of marine rhodopsin-containing bacteria.</title>
        <authorList>
            <person name="Yoshizawa S."/>
            <person name="Kumagai Y."/>
            <person name="Kogure K."/>
        </authorList>
    </citation>
    <scope>NUCLEOTIDE SEQUENCE [LARGE SCALE GENOMIC DNA]</scope>
    <source>
        <strain evidence="2 3">SAORIC-28</strain>
    </source>
</reference>
<dbReference type="OrthoDB" id="9830084at2"/>
<organism evidence="2 3">
    <name type="scientific">Rubrivirga marina</name>
    <dbReference type="NCBI Taxonomy" id="1196024"/>
    <lineage>
        <taxon>Bacteria</taxon>
        <taxon>Pseudomonadati</taxon>
        <taxon>Rhodothermota</taxon>
        <taxon>Rhodothermia</taxon>
        <taxon>Rhodothermales</taxon>
        <taxon>Rubricoccaceae</taxon>
        <taxon>Rubrivirga</taxon>
    </lineage>
</organism>
<feature type="signal peptide" evidence="1">
    <location>
        <begin position="1"/>
        <end position="20"/>
    </location>
</feature>
<keyword evidence="1" id="KW-0732">Signal</keyword>
<dbReference type="AlphaFoldDB" id="A0A271J288"/>
<dbReference type="Proteomes" id="UP000216339">
    <property type="component" value="Unassembled WGS sequence"/>
</dbReference>
<dbReference type="EMBL" id="MQWD01000001">
    <property type="protein sequence ID" value="PAP77378.1"/>
    <property type="molecule type" value="Genomic_DNA"/>
</dbReference>
<gene>
    <name evidence="2" type="ORF">BSZ37_13505</name>
</gene>
<protein>
    <submittedName>
        <fullName evidence="2">Uncharacterized protein</fullName>
    </submittedName>
</protein>
<proteinExistence type="predicted"/>
<evidence type="ECO:0000313" key="2">
    <source>
        <dbReference type="EMBL" id="PAP77378.1"/>
    </source>
</evidence>
<accession>A0A271J288</accession>
<name>A0A271J288_9BACT</name>
<dbReference type="RefSeq" id="WP_095511046.1">
    <property type="nucleotide sequence ID" value="NZ_MQWD01000001.1"/>
</dbReference>
<evidence type="ECO:0000256" key="1">
    <source>
        <dbReference type="SAM" id="SignalP"/>
    </source>
</evidence>
<feature type="chain" id="PRO_5012176464" evidence="1">
    <location>
        <begin position="21"/>
        <end position="191"/>
    </location>
</feature>